<name>A0AAV9CV14_ACOCL</name>
<comment type="similarity">
    <text evidence="6">Belongs to the protein kinase superfamily.</text>
</comment>
<sequence length="467" mass="50339">MGYLSLSCKARSSVVTCASHGPVSASSTAATTTSAAAAAAASADLKKKKKKKKPSIDSPSFPFKQFDYADVESATKNFSNDSLLGRGSHGCVYKAVLSGRTVAVKRPTKRRHAEAGPGDRAEVENEFEILSEIRNPRFVNLLGFATDEDRRRLLLVVEYMPNGTLFDLIHSRPDPPSWSRRFRLALQTAKAILALHSMDPPVIHRDVKSANVLVDRGFNARLGDFGLALRAGRSAPPAGTLGYLDPAYVTPEDLGTETDVFSFGILLLEIFTGRKAIDVAHSPPSVIEWAVPIVRRGRSAAVYDPRVPPPRDPAARRRLAALAVRCVSARGDRRPSMAEVVDRLEELNRARGGVGGGSRRWGTGLANPCMMVDGAVAASGGGGSARNPRSARRVFSESGPPSGGGGGRNLMDFLKDGSDGGGESSLRHRLRQRSTRVPDVPRDYVIRLRRNKSERLTGVRVGVKEQI</sequence>
<evidence type="ECO:0000256" key="6">
    <source>
        <dbReference type="RuleBase" id="RU000304"/>
    </source>
</evidence>
<keyword evidence="3 9" id="KW-0418">Kinase</keyword>
<comment type="caution">
    <text evidence="9">The sequence shown here is derived from an EMBL/GenBank/DDBJ whole genome shotgun (WGS) entry which is preliminary data.</text>
</comment>
<dbReference type="PROSITE" id="PS50011">
    <property type="entry name" value="PROTEIN_KINASE_DOM"/>
    <property type="match status" value="1"/>
</dbReference>
<evidence type="ECO:0000256" key="4">
    <source>
        <dbReference type="ARBA" id="ARBA00022840"/>
    </source>
</evidence>
<dbReference type="AlphaFoldDB" id="A0AAV9CV14"/>
<protein>
    <submittedName>
        <fullName evidence="9">Serine/threonine-protein kinase-like protein</fullName>
    </submittedName>
</protein>
<dbReference type="Gene3D" id="1.10.510.10">
    <property type="entry name" value="Transferase(Phosphotransferase) domain 1"/>
    <property type="match status" value="1"/>
</dbReference>
<keyword evidence="4 5" id="KW-0067">ATP-binding</keyword>
<keyword evidence="10" id="KW-1185">Reference proteome</keyword>
<keyword evidence="2 5" id="KW-0547">Nucleotide-binding</keyword>
<evidence type="ECO:0000259" key="8">
    <source>
        <dbReference type="PROSITE" id="PS50011"/>
    </source>
</evidence>
<dbReference type="InterPro" id="IPR000719">
    <property type="entry name" value="Prot_kinase_dom"/>
</dbReference>
<dbReference type="PANTHER" id="PTHR46146">
    <property type="entry name" value="SERINE/THREONINE-PROTEIN KINASE-LIKE PROTEIN CCR4"/>
    <property type="match status" value="1"/>
</dbReference>
<feature type="domain" description="Protein kinase" evidence="8">
    <location>
        <begin position="78"/>
        <end position="347"/>
    </location>
</feature>
<dbReference type="InterPro" id="IPR011009">
    <property type="entry name" value="Kinase-like_dom_sf"/>
</dbReference>
<dbReference type="GO" id="GO:0004674">
    <property type="term" value="F:protein serine/threonine kinase activity"/>
    <property type="evidence" value="ECO:0007669"/>
    <property type="project" value="UniProtKB-KW"/>
</dbReference>
<evidence type="ECO:0000256" key="7">
    <source>
        <dbReference type="SAM" id="MobiDB-lite"/>
    </source>
</evidence>
<accession>A0AAV9CV14</accession>
<evidence type="ECO:0000313" key="10">
    <source>
        <dbReference type="Proteomes" id="UP001180020"/>
    </source>
</evidence>
<reference evidence="9" key="2">
    <citation type="submission" date="2023-06" db="EMBL/GenBank/DDBJ databases">
        <authorList>
            <person name="Ma L."/>
            <person name="Liu K.-W."/>
            <person name="Li Z."/>
            <person name="Hsiao Y.-Y."/>
            <person name="Qi Y."/>
            <person name="Fu T."/>
            <person name="Tang G."/>
            <person name="Zhang D."/>
            <person name="Sun W.-H."/>
            <person name="Liu D.-K."/>
            <person name="Li Y."/>
            <person name="Chen G.-Z."/>
            <person name="Liu X.-D."/>
            <person name="Liao X.-Y."/>
            <person name="Jiang Y.-T."/>
            <person name="Yu X."/>
            <person name="Hao Y."/>
            <person name="Huang J."/>
            <person name="Zhao X.-W."/>
            <person name="Ke S."/>
            <person name="Chen Y.-Y."/>
            <person name="Wu W.-L."/>
            <person name="Hsu J.-L."/>
            <person name="Lin Y.-F."/>
            <person name="Huang M.-D."/>
            <person name="Li C.-Y."/>
            <person name="Huang L."/>
            <person name="Wang Z.-W."/>
            <person name="Zhao X."/>
            <person name="Zhong W.-Y."/>
            <person name="Peng D.-H."/>
            <person name="Ahmad S."/>
            <person name="Lan S."/>
            <person name="Zhang J.-S."/>
            <person name="Tsai W.-C."/>
            <person name="Van De Peer Y."/>
            <person name="Liu Z.-J."/>
        </authorList>
    </citation>
    <scope>NUCLEOTIDE SEQUENCE</scope>
    <source>
        <strain evidence="9">CP</strain>
        <tissue evidence="9">Leaves</tissue>
    </source>
</reference>
<dbReference type="PROSITE" id="PS00107">
    <property type="entry name" value="PROTEIN_KINASE_ATP"/>
    <property type="match status" value="1"/>
</dbReference>
<dbReference type="SUPFAM" id="SSF56112">
    <property type="entry name" value="Protein kinase-like (PK-like)"/>
    <property type="match status" value="1"/>
</dbReference>
<evidence type="ECO:0000256" key="5">
    <source>
        <dbReference type="PROSITE-ProRule" id="PRU10141"/>
    </source>
</evidence>
<keyword evidence="6" id="KW-0723">Serine/threonine-protein kinase</keyword>
<dbReference type="InterPro" id="IPR017441">
    <property type="entry name" value="Protein_kinase_ATP_BS"/>
</dbReference>
<feature type="region of interest" description="Disordered" evidence="7">
    <location>
        <begin position="378"/>
        <end position="436"/>
    </location>
</feature>
<dbReference type="EMBL" id="JAUJYO010000017">
    <property type="protein sequence ID" value="KAK1292509.1"/>
    <property type="molecule type" value="Genomic_DNA"/>
</dbReference>
<dbReference type="Proteomes" id="UP001180020">
    <property type="component" value="Unassembled WGS sequence"/>
</dbReference>
<dbReference type="SMART" id="SM00220">
    <property type="entry name" value="S_TKc"/>
    <property type="match status" value="1"/>
</dbReference>
<dbReference type="InterPro" id="IPR008271">
    <property type="entry name" value="Ser/Thr_kinase_AS"/>
</dbReference>
<reference evidence="9" key="1">
    <citation type="journal article" date="2023" name="Nat. Commun.">
        <title>Diploid and tetraploid genomes of Acorus and the evolution of monocots.</title>
        <authorList>
            <person name="Ma L."/>
            <person name="Liu K.W."/>
            <person name="Li Z."/>
            <person name="Hsiao Y.Y."/>
            <person name="Qi Y."/>
            <person name="Fu T."/>
            <person name="Tang G.D."/>
            <person name="Zhang D."/>
            <person name="Sun W.H."/>
            <person name="Liu D.K."/>
            <person name="Li Y."/>
            <person name="Chen G.Z."/>
            <person name="Liu X.D."/>
            <person name="Liao X.Y."/>
            <person name="Jiang Y.T."/>
            <person name="Yu X."/>
            <person name="Hao Y."/>
            <person name="Huang J."/>
            <person name="Zhao X.W."/>
            <person name="Ke S."/>
            <person name="Chen Y.Y."/>
            <person name="Wu W.L."/>
            <person name="Hsu J.L."/>
            <person name="Lin Y.F."/>
            <person name="Huang M.D."/>
            <person name="Li C.Y."/>
            <person name="Huang L."/>
            <person name="Wang Z.W."/>
            <person name="Zhao X."/>
            <person name="Zhong W.Y."/>
            <person name="Peng D.H."/>
            <person name="Ahmad S."/>
            <person name="Lan S."/>
            <person name="Zhang J.S."/>
            <person name="Tsai W.C."/>
            <person name="Van de Peer Y."/>
            <person name="Liu Z.J."/>
        </authorList>
    </citation>
    <scope>NUCLEOTIDE SEQUENCE</scope>
    <source>
        <strain evidence="9">CP</strain>
    </source>
</reference>
<organism evidence="9 10">
    <name type="scientific">Acorus calamus</name>
    <name type="common">Sweet flag</name>
    <dbReference type="NCBI Taxonomy" id="4465"/>
    <lineage>
        <taxon>Eukaryota</taxon>
        <taxon>Viridiplantae</taxon>
        <taxon>Streptophyta</taxon>
        <taxon>Embryophyta</taxon>
        <taxon>Tracheophyta</taxon>
        <taxon>Spermatophyta</taxon>
        <taxon>Magnoliopsida</taxon>
        <taxon>Liliopsida</taxon>
        <taxon>Acoraceae</taxon>
        <taxon>Acorus</taxon>
    </lineage>
</organism>
<keyword evidence="1" id="KW-0808">Transferase</keyword>
<evidence type="ECO:0000256" key="2">
    <source>
        <dbReference type="ARBA" id="ARBA00022741"/>
    </source>
</evidence>
<evidence type="ECO:0000256" key="1">
    <source>
        <dbReference type="ARBA" id="ARBA00022679"/>
    </source>
</evidence>
<gene>
    <name evidence="9" type="ORF">QJS10_CPB17g01848</name>
</gene>
<dbReference type="GO" id="GO:0005524">
    <property type="term" value="F:ATP binding"/>
    <property type="evidence" value="ECO:0007669"/>
    <property type="project" value="UniProtKB-UniRule"/>
</dbReference>
<evidence type="ECO:0000256" key="3">
    <source>
        <dbReference type="ARBA" id="ARBA00022777"/>
    </source>
</evidence>
<dbReference type="Pfam" id="PF00069">
    <property type="entry name" value="Pkinase"/>
    <property type="match status" value="1"/>
</dbReference>
<proteinExistence type="inferred from homology"/>
<dbReference type="PROSITE" id="PS00108">
    <property type="entry name" value="PROTEIN_KINASE_ST"/>
    <property type="match status" value="1"/>
</dbReference>
<dbReference type="PANTHER" id="PTHR46146:SF23">
    <property type="entry name" value="PROTEIN KINASE DOMAIN-CONTAINING PROTEIN"/>
    <property type="match status" value="1"/>
</dbReference>
<feature type="binding site" evidence="5">
    <location>
        <position position="105"/>
    </location>
    <ligand>
        <name>ATP</name>
        <dbReference type="ChEBI" id="CHEBI:30616"/>
    </ligand>
</feature>
<evidence type="ECO:0000313" key="9">
    <source>
        <dbReference type="EMBL" id="KAK1292509.1"/>
    </source>
</evidence>
<dbReference type="Gene3D" id="3.30.200.20">
    <property type="entry name" value="Phosphorylase Kinase, domain 1"/>
    <property type="match status" value="1"/>
</dbReference>